<dbReference type="OrthoDB" id="185175at2759"/>
<evidence type="ECO:0000313" key="5">
    <source>
        <dbReference type="Proteomes" id="UP000015101"/>
    </source>
</evidence>
<gene>
    <name evidence="4" type="primary">20196300</name>
    <name evidence="3" type="ORF">HELRODRAFT_135695</name>
</gene>
<dbReference type="PROSITE" id="PS50238">
    <property type="entry name" value="RHOGAP"/>
    <property type="match status" value="1"/>
</dbReference>
<evidence type="ECO:0000259" key="2">
    <source>
        <dbReference type="PROSITE" id="PS50238"/>
    </source>
</evidence>
<dbReference type="SMART" id="SM00324">
    <property type="entry name" value="RhoGAP"/>
    <property type="match status" value="1"/>
</dbReference>
<dbReference type="PANTHER" id="PTHR15228">
    <property type="entry name" value="SPERMATHECAL PHYSIOLOGY VARIANT"/>
    <property type="match status" value="1"/>
</dbReference>
<accession>T1EIA0</accession>
<proteinExistence type="predicted"/>
<dbReference type="CTD" id="20196300"/>
<dbReference type="Pfam" id="PF00620">
    <property type="entry name" value="RhoGAP"/>
    <property type="match status" value="1"/>
</dbReference>
<evidence type="ECO:0000313" key="3">
    <source>
        <dbReference type="EMBL" id="ESO07359.1"/>
    </source>
</evidence>
<name>T1EIA0_HELRO</name>
<evidence type="ECO:0000313" key="4">
    <source>
        <dbReference type="EnsemblMetazoa" id="HelroP135695"/>
    </source>
</evidence>
<evidence type="ECO:0000256" key="1">
    <source>
        <dbReference type="ARBA" id="ARBA00022468"/>
    </source>
</evidence>
<feature type="domain" description="Rho-GAP" evidence="2">
    <location>
        <begin position="1"/>
        <end position="124"/>
    </location>
</feature>
<dbReference type="EMBL" id="AMQM01003649">
    <property type="status" value="NOT_ANNOTATED_CDS"/>
    <property type="molecule type" value="Genomic_DNA"/>
</dbReference>
<keyword evidence="5" id="KW-1185">Reference proteome</keyword>
<dbReference type="GO" id="GO:0051056">
    <property type="term" value="P:regulation of small GTPase mediated signal transduction"/>
    <property type="evidence" value="ECO:0007669"/>
    <property type="project" value="UniProtKB-ARBA"/>
</dbReference>
<dbReference type="STRING" id="6412.T1EIA0"/>
<sequence>IFRYSANTKALEALKSRINFTWDTTLKPDLDPHIVGNLLKLYLKELPESLIPTCMTGDFLRFAYCYSTKKLFLTFQKLCQNLPLAYYNSLKYVTHLLADVAQQHSVNKMNSKSLGMAFGSCIFR</sequence>
<dbReference type="eggNOG" id="KOG4270">
    <property type="taxonomic scope" value="Eukaryota"/>
</dbReference>
<dbReference type="EMBL" id="KB096222">
    <property type="protein sequence ID" value="ESO07359.1"/>
    <property type="molecule type" value="Genomic_DNA"/>
</dbReference>
<dbReference type="RefSeq" id="XP_009014737.1">
    <property type="nucleotide sequence ID" value="XM_009016489.1"/>
</dbReference>
<dbReference type="GeneID" id="20196300"/>
<dbReference type="SUPFAM" id="SSF48350">
    <property type="entry name" value="GTPase activation domain, GAP"/>
    <property type="match status" value="1"/>
</dbReference>
<reference evidence="4" key="3">
    <citation type="submission" date="2015-06" db="UniProtKB">
        <authorList>
            <consortium name="EnsemblMetazoa"/>
        </authorList>
    </citation>
    <scope>IDENTIFICATION</scope>
</reference>
<dbReference type="CDD" id="cd00159">
    <property type="entry name" value="RhoGAP"/>
    <property type="match status" value="1"/>
</dbReference>
<dbReference type="EnsemblMetazoa" id="HelroT135695">
    <property type="protein sequence ID" value="HelroP135695"/>
    <property type="gene ID" value="HelroG135695"/>
</dbReference>
<organism evidence="4 5">
    <name type="scientific">Helobdella robusta</name>
    <name type="common">Californian leech</name>
    <dbReference type="NCBI Taxonomy" id="6412"/>
    <lineage>
        <taxon>Eukaryota</taxon>
        <taxon>Metazoa</taxon>
        <taxon>Spiralia</taxon>
        <taxon>Lophotrochozoa</taxon>
        <taxon>Annelida</taxon>
        <taxon>Clitellata</taxon>
        <taxon>Hirudinea</taxon>
        <taxon>Rhynchobdellida</taxon>
        <taxon>Glossiphoniidae</taxon>
        <taxon>Helobdella</taxon>
    </lineage>
</organism>
<dbReference type="InterPro" id="IPR051025">
    <property type="entry name" value="RhoGAP"/>
</dbReference>
<dbReference type="GO" id="GO:0005096">
    <property type="term" value="F:GTPase activator activity"/>
    <property type="evidence" value="ECO:0007669"/>
    <property type="project" value="UniProtKB-KW"/>
</dbReference>
<dbReference type="PANTHER" id="PTHR15228:SF25">
    <property type="entry name" value="F-BAR DOMAIN-CONTAINING PROTEIN"/>
    <property type="match status" value="1"/>
</dbReference>
<reference evidence="3 5" key="2">
    <citation type="journal article" date="2013" name="Nature">
        <title>Insights into bilaterian evolution from three spiralian genomes.</title>
        <authorList>
            <person name="Simakov O."/>
            <person name="Marletaz F."/>
            <person name="Cho S.J."/>
            <person name="Edsinger-Gonzales E."/>
            <person name="Havlak P."/>
            <person name="Hellsten U."/>
            <person name="Kuo D.H."/>
            <person name="Larsson T."/>
            <person name="Lv J."/>
            <person name="Arendt D."/>
            <person name="Savage R."/>
            <person name="Osoegawa K."/>
            <person name="de Jong P."/>
            <person name="Grimwood J."/>
            <person name="Chapman J.A."/>
            <person name="Shapiro H."/>
            <person name="Aerts A."/>
            <person name="Otillar R.P."/>
            <person name="Terry A.Y."/>
            <person name="Boore J.L."/>
            <person name="Grigoriev I.V."/>
            <person name="Lindberg D.R."/>
            <person name="Seaver E.C."/>
            <person name="Weisblat D.A."/>
            <person name="Putnam N.H."/>
            <person name="Rokhsar D.S."/>
        </authorList>
    </citation>
    <scope>NUCLEOTIDE SEQUENCE</scope>
</reference>
<dbReference type="HOGENOM" id="CLU_015883_7_2_1"/>
<dbReference type="InterPro" id="IPR000198">
    <property type="entry name" value="RhoGAP_dom"/>
</dbReference>
<dbReference type="KEGG" id="hro:HELRODRAFT_135695"/>
<dbReference type="Proteomes" id="UP000015101">
    <property type="component" value="Unassembled WGS sequence"/>
</dbReference>
<protein>
    <recommendedName>
        <fullName evidence="2">Rho-GAP domain-containing protein</fullName>
    </recommendedName>
</protein>
<dbReference type="GO" id="GO:0007165">
    <property type="term" value="P:signal transduction"/>
    <property type="evidence" value="ECO:0007669"/>
    <property type="project" value="InterPro"/>
</dbReference>
<dbReference type="InParanoid" id="T1EIA0"/>
<dbReference type="InterPro" id="IPR008936">
    <property type="entry name" value="Rho_GTPase_activation_prot"/>
</dbReference>
<dbReference type="AlphaFoldDB" id="T1EIA0"/>
<dbReference type="Gene3D" id="1.10.555.10">
    <property type="entry name" value="Rho GTPase activation protein"/>
    <property type="match status" value="1"/>
</dbReference>
<keyword evidence="1" id="KW-0343">GTPase activation</keyword>
<reference evidence="5" key="1">
    <citation type="submission" date="2012-12" db="EMBL/GenBank/DDBJ databases">
        <authorList>
            <person name="Hellsten U."/>
            <person name="Grimwood J."/>
            <person name="Chapman J.A."/>
            <person name="Shapiro H."/>
            <person name="Aerts A."/>
            <person name="Otillar R.P."/>
            <person name="Terry A.Y."/>
            <person name="Boore J.L."/>
            <person name="Simakov O."/>
            <person name="Marletaz F."/>
            <person name="Cho S.-J."/>
            <person name="Edsinger-Gonzales E."/>
            <person name="Havlak P."/>
            <person name="Kuo D.-H."/>
            <person name="Larsson T."/>
            <person name="Lv J."/>
            <person name="Arendt D."/>
            <person name="Savage R."/>
            <person name="Osoegawa K."/>
            <person name="de Jong P."/>
            <person name="Lindberg D.R."/>
            <person name="Seaver E.C."/>
            <person name="Weisblat D.A."/>
            <person name="Putnam N.H."/>
            <person name="Grigoriev I.V."/>
            <person name="Rokhsar D.S."/>
        </authorList>
    </citation>
    <scope>NUCLEOTIDE SEQUENCE</scope>
</reference>